<evidence type="ECO:0000313" key="1">
    <source>
        <dbReference type="EMBL" id="TNN33183.1"/>
    </source>
</evidence>
<evidence type="ECO:0000313" key="2">
    <source>
        <dbReference type="Proteomes" id="UP000314294"/>
    </source>
</evidence>
<gene>
    <name evidence="1" type="ORF">EYF80_056655</name>
</gene>
<name>A0A4Z2EWM6_9TELE</name>
<keyword evidence="2" id="KW-1185">Reference proteome</keyword>
<protein>
    <submittedName>
        <fullName evidence="1">Uncharacterized protein</fullName>
    </submittedName>
</protein>
<dbReference type="Proteomes" id="UP000314294">
    <property type="component" value="Unassembled WGS sequence"/>
</dbReference>
<proteinExistence type="predicted"/>
<dbReference type="EMBL" id="SRLO01002326">
    <property type="protein sequence ID" value="TNN33183.1"/>
    <property type="molecule type" value="Genomic_DNA"/>
</dbReference>
<dbReference type="AlphaFoldDB" id="A0A4Z2EWM6"/>
<comment type="caution">
    <text evidence="1">The sequence shown here is derived from an EMBL/GenBank/DDBJ whole genome shotgun (WGS) entry which is preliminary data.</text>
</comment>
<organism evidence="1 2">
    <name type="scientific">Liparis tanakae</name>
    <name type="common">Tanaka's snailfish</name>
    <dbReference type="NCBI Taxonomy" id="230148"/>
    <lineage>
        <taxon>Eukaryota</taxon>
        <taxon>Metazoa</taxon>
        <taxon>Chordata</taxon>
        <taxon>Craniata</taxon>
        <taxon>Vertebrata</taxon>
        <taxon>Euteleostomi</taxon>
        <taxon>Actinopterygii</taxon>
        <taxon>Neopterygii</taxon>
        <taxon>Teleostei</taxon>
        <taxon>Neoteleostei</taxon>
        <taxon>Acanthomorphata</taxon>
        <taxon>Eupercaria</taxon>
        <taxon>Perciformes</taxon>
        <taxon>Cottioidei</taxon>
        <taxon>Cottales</taxon>
        <taxon>Liparidae</taxon>
        <taxon>Liparis</taxon>
    </lineage>
</organism>
<reference evidence="1 2" key="1">
    <citation type="submission" date="2019-03" db="EMBL/GenBank/DDBJ databases">
        <title>First draft genome of Liparis tanakae, snailfish: a comprehensive survey of snailfish specific genes.</title>
        <authorList>
            <person name="Kim W."/>
            <person name="Song I."/>
            <person name="Jeong J.-H."/>
            <person name="Kim D."/>
            <person name="Kim S."/>
            <person name="Ryu S."/>
            <person name="Song J.Y."/>
            <person name="Lee S.K."/>
        </authorList>
    </citation>
    <scope>NUCLEOTIDE SEQUENCE [LARGE SCALE GENOMIC DNA]</scope>
    <source>
        <tissue evidence="1">Muscle</tissue>
    </source>
</reference>
<accession>A0A4Z2EWM6</accession>
<sequence>MELFVSLGSFSDGGGNFRGGLRRLRGHLLQNSSGGLCLDNRFYRRGLLCGHQRFYRGSFLHHGFGSHFIRSGRLCSAGGFWSGQEVLPGAQILLGLQGYQHGLRLVLGSPLEVVRQGRLHRQLHLVLDGLGIFGFDDAVLDHCQHREEKNKRSWIRIYR</sequence>